<reference evidence="2" key="1">
    <citation type="submission" date="2014-11" db="EMBL/GenBank/DDBJ databases">
        <authorList>
            <person name="Otto D Thomas"/>
            <person name="Naeem Raeece"/>
        </authorList>
    </citation>
    <scope>NUCLEOTIDE SEQUENCE</scope>
</reference>
<dbReference type="VEuPathDB" id="CryptoDB:Cvel_11003"/>
<sequence length="196" mass="22319">MSGFRLFGGFLCVFLPVAVGFRPIQSSARGLGVRRSLAVERDVRSRVGMGETGVEYEDTDLLIPADEKEFSGQQKDLLEKVRSMKREEMEKVGEGPTRLQVILGFFLAIAVPFYLKDVIPDLLGVTTQQVEVFLGSFVTLALSLWWTYTYVNRVVSKDTTFDKQMKMYELDSMEARLSEMSQEDFEIIEQYAKGRK</sequence>
<evidence type="ECO:0000256" key="1">
    <source>
        <dbReference type="SAM" id="Phobius"/>
    </source>
</evidence>
<accession>A0A0G4I535</accession>
<dbReference type="AlphaFoldDB" id="A0A0G4I535"/>
<feature type="transmembrane region" description="Helical" evidence="1">
    <location>
        <begin position="6"/>
        <end position="24"/>
    </location>
</feature>
<dbReference type="InterPro" id="IPR021562">
    <property type="entry name" value="DUF3007"/>
</dbReference>
<feature type="transmembrane region" description="Helical" evidence="1">
    <location>
        <begin position="99"/>
        <end position="115"/>
    </location>
</feature>
<keyword evidence="1" id="KW-0812">Transmembrane</keyword>
<keyword evidence="1" id="KW-0472">Membrane</keyword>
<feature type="transmembrane region" description="Helical" evidence="1">
    <location>
        <begin position="130"/>
        <end position="148"/>
    </location>
</feature>
<name>A0A0G4I535_9ALVE</name>
<evidence type="ECO:0000313" key="2">
    <source>
        <dbReference type="EMBL" id="CEM51992.1"/>
    </source>
</evidence>
<keyword evidence="1" id="KW-1133">Transmembrane helix</keyword>
<dbReference type="Pfam" id="PF11460">
    <property type="entry name" value="DUF3007"/>
    <property type="match status" value="1"/>
</dbReference>
<dbReference type="EMBL" id="CDMZ01005116">
    <property type="protein sequence ID" value="CEM51992.1"/>
    <property type="molecule type" value="Genomic_DNA"/>
</dbReference>
<proteinExistence type="predicted"/>
<gene>
    <name evidence="2" type="ORF">Cvel_11003</name>
</gene>
<organism evidence="2">
    <name type="scientific">Chromera velia CCMP2878</name>
    <dbReference type="NCBI Taxonomy" id="1169474"/>
    <lineage>
        <taxon>Eukaryota</taxon>
        <taxon>Sar</taxon>
        <taxon>Alveolata</taxon>
        <taxon>Colpodellida</taxon>
        <taxon>Chromeraceae</taxon>
        <taxon>Chromera</taxon>
    </lineage>
</organism>
<protein>
    <submittedName>
        <fullName evidence="2">Uncharacterized protein</fullName>
    </submittedName>
</protein>